<feature type="transmembrane region" description="Helical" evidence="5">
    <location>
        <begin position="313"/>
        <end position="332"/>
    </location>
</feature>
<feature type="domain" description="Ras-associating" evidence="6">
    <location>
        <begin position="125"/>
        <end position="209"/>
    </location>
</feature>
<evidence type="ECO:0000256" key="5">
    <source>
        <dbReference type="SAM" id="Phobius"/>
    </source>
</evidence>
<dbReference type="InterPro" id="IPR018119">
    <property type="entry name" value="Strictosidine_synth_cons-reg"/>
</dbReference>
<dbReference type="Proteomes" id="UP001221898">
    <property type="component" value="Unassembled WGS sequence"/>
</dbReference>
<keyword evidence="5" id="KW-0812">Transmembrane</keyword>
<dbReference type="SUPFAM" id="SSF54236">
    <property type="entry name" value="Ubiquitin-like"/>
    <property type="match status" value="1"/>
</dbReference>
<dbReference type="GO" id="GO:0016787">
    <property type="term" value="F:hydrolase activity"/>
    <property type="evidence" value="ECO:0007669"/>
    <property type="project" value="TreeGrafter"/>
</dbReference>
<evidence type="ECO:0000313" key="9">
    <source>
        <dbReference type="Proteomes" id="UP001221898"/>
    </source>
</evidence>
<dbReference type="PANTHER" id="PTHR10426:SF20">
    <property type="entry name" value="ADIPOCYTE PLASMA MEMBRANE-ASSOCIATED PROTEIN"/>
    <property type="match status" value="1"/>
</dbReference>
<dbReference type="GO" id="GO:0012505">
    <property type="term" value="C:endomembrane system"/>
    <property type="evidence" value="ECO:0007669"/>
    <property type="project" value="TreeGrafter"/>
</dbReference>
<evidence type="ECO:0000256" key="1">
    <source>
        <dbReference type="ARBA" id="ARBA00009191"/>
    </source>
</evidence>
<keyword evidence="4" id="KW-0175">Coiled coil</keyword>
<feature type="domain" description="SARAH" evidence="7">
    <location>
        <begin position="211"/>
        <end position="258"/>
    </location>
</feature>
<dbReference type="Pfam" id="PF03088">
    <property type="entry name" value="Str_synth"/>
    <property type="match status" value="1"/>
</dbReference>
<dbReference type="CDD" id="cd21891">
    <property type="entry name" value="SARAH_RASSF3"/>
    <property type="match status" value="1"/>
</dbReference>
<comment type="similarity">
    <text evidence="1">Belongs to the strictosidine synthase family.</text>
</comment>
<name>A0AAD7RXV2_9TELE</name>
<dbReference type="GO" id="GO:0007165">
    <property type="term" value="P:signal transduction"/>
    <property type="evidence" value="ECO:0007669"/>
    <property type="project" value="InterPro"/>
</dbReference>
<dbReference type="InterPro" id="IPR000159">
    <property type="entry name" value="RA_dom"/>
</dbReference>
<dbReference type="PROSITE" id="PS50200">
    <property type="entry name" value="RA"/>
    <property type="match status" value="1"/>
</dbReference>
<dbReference type="EMBL" id="JAINUG010000148">
    <property type="protein sequence ID" value="KAJ8392227.1"/>
    <property type="molecule type" value="Genomic_DNA"/>
</dbReference>
<evidence type="ECO:0000256" key="3">
    <source>
        <dbReference type="ARBA" id="ARBA00023180"/>
    </source>
</evidence>
<dbReference type="Pfam" id="PF00788">
    <property type="entry name" value="RA"/>
    <property type="match status" value="1"/>
</dbReference>
<feature type="coiled-coil region" evidence="4">
    <location>
        <begin position="230"/>
        <end position="257"/>
    </location>
</feature>
<dbReference type="PANTHER" id="PTHR10426">
    <property type="entry name" value="STRICTOSIDINE SYNTHASE-RELATED"/>
    <property type="match status" value="1"/>
</dbReference>
<dbReference type="Gene3D" id="2.120.10.30">
    <property type="entry name" value="TolB, C-terminal domain"/>
    <property type="match status" value="1"/>
</dbReference>
<dbReference type="AlphaFoldDB" id="A0AAD7RXV2"/>
<protein>
    <recommendedName>
        <fullName evidence="10">Adipocyte plasma membrane-associated protein</fullName>
    </recommendedName>
</protein>
<organism evidence="8 9">
    <name type="scientific">Aldrovandia affinis</name>
    <dbReference type="NCBI Taxonomy" id="143900"/>
    <lineage>
        <taxon>Eukaryota</taxon>
        <taxon>Metazoa</taxon>
        <taxon>Chordata</taxon>
        <taxon>Craniata</taxon>
        <taxon>Vertebrata</taxon>
        <taxon>Euteleostomi</taxon>
        <taxon>Actinopterygii</taxon>
        <taxon>Neopterygii</taxon>
        <taxon>Teleostei</taxon>
        <taxon>Notacanthiformes</taxon>
        <taxon>Halosauridae</taxon>
        <taxon>Aldrovandia</taxon>
    </lineage>
</organism>
<sequence>MTWTSTMSSGYSSLEEDSEDFFFTARTSFFKKPSGKPTHFKDVEKEKDLRTHLSREEIRHKVELYNSSVRDHLKMTLNPSGLYTGFIKVQLELLRPITVRGGGGSGPAGSTRTHPVSNNSGEEAFYLPRGSINTLHISSSNTVRQVIEALLQKFTVADNPAKFALFKRYRREDQVYVCKLAEGEHPLFLRLVAGPNTDTLSFVLREQQTGEVMWDAFSIPELHNFLRILKKEEDDQVQVLTKRYSNYREKLEEALRAVGNHGEQSEVELNFFPDVLLHASYVTLSAEKETHKVSDRTQSLQSLAERIMMRRRALYVAALAVIVGVFLTPSPIDPEPFIFEGPPPALEGPLTVNNRLQQGRRLFSGQLHGPESFTADEEGNVYTGTVDGKLWRIHQDQLYFITQMGQNIPECGTSTDYEPVCGRPHGLRLDRHGQLIVVDSYMGLFRVNPQSGEKTLLLSSQEGADGIPFSFLNGLEISRDGTVFFTDSSSRWGRRHVRYEVIETNKLGRLLSYDPETGRVKTLLESLYMPNGIAFSPDEDFLLMAETSIGRILRYWLKGPKAGTKEVLMNNMPGYPDNIRANDRGTFFVGINTIRFPGQLFPPFLDLIGPYPAVKRFMTKVIPLGWYSILLPRYGLVLELGQDGEILDSLHDPNGSLTWAVSDVFQHDGRVYLGSTDLPFLPVLEEPR</sequence>
<evidence type="ECO:0000256" key="2">
    <source>
        <dbReference type="ARBA" id="ARBA00022729"/>
    </source>
</evidence>
<dbReference type="FunFam" id="2.120.10.30:FF:000032">
    <property type="entry name" value="Protein STRICTOSIDINE SYNTHASE-LIKE 13"/>
    <property type="match status" value="1"/>
</dbReference>
<evidence type="ECO:0008006" key="10">
    <source>
        <dbReference type="Google" id="ProtNLM"/>
    </source>
</evidence>
<accession>A0AAD7RXV2</accession>
<dbReference type="InterPro" id="IPR011042">
    <property type="entry name" value="6-blade_b-propeller_TolB-like"/>
</dbReference>
<dbReference type="Pfam" id="PF16517">
    <property type="entry name" value="Nore1-SARAH"/>
    <property type="match status" value="1"/>
</dbReference>
<keyword evidence="3" id="KW-0325">Glycoprotein</keyword>
<evidence type="ECO:0000313" key="8">
    <source>
        <dbReference type="EMBL" id="KAJ8392227.1"/>
    </source>
</evidence>
<dbReference type="Gene3D" id="3.10.20.90">
    <property type="entry name" value="Phosphatidylinositol 3-kinase Catalytic Subunit, Chain A, domain 1"/>
    <property type="match status" value="1"/>
</dbReference>
<gene>
    <name evidence="8" type="ORF">AAFF_G00077950</name>
</gene>
<dbReference type="SUPFAM" id="SSF63829">
    <property type="entry name" value="Calcium-dependent phosphotriesterase"/>
    <property type="match status" value="1"/>
</dbReference>
<proteinExistence type="inferred from homology"/>
<keyword evidence="5" id="KW-0472">Membrane</keyword>
<dbReference type="Pfam" id="PF20067">
    <property type="entry name" value="SSL_N"/>
    <property type="match status" value="1"/>
</dbReference>
<evidence type="ECO:0000259" key="7">
    <source>
        <dbReference type="PROSITE" id="PS50951"/>
    </source>
</evidence>
<dbReference type="SMART" id="SM00314">
    <property type="entry name" value="RA"/>
    <property type="match status" value="1"/>
</dbReference>
<keyword evidence="9" id="KW-1185">Reference proteome</keyword>
<dbReference type="PROSITE" id="PS50951">
    <property type="entry name" value="SARAH"/>
    <property type="match status" value="1"/>
</dbReference>
<evidence type="ECO:0000259" key="6">
    <source>
        <dbReference type="PROSITE" id="PS50200"/>
    </source>
</evidence>
<keyword evidence="5" id="KW-1133">Transmembrane helix</keyword>
<reference evidence="8" key="1">
    <citation type="journal article" date="2023" name="Science">
        <title>Genome structures resolve the early diversification of teleost fishes.</title>
        <authorList>
            <person name="Parey E."/>
            <person name="Louis A."/>
            <person name="Montfort J."/>
            <person name="Bouchez O."/>
            <person name="Roques C."/>
            <person name="Iampietro C."/>
            <person name="Lluch J."/>
            <person name="Castinel A."/>
            <person name="Donnadieu C."/>
            <person name="Desvignes T."/>
            <person name="Floi Bucao C."/>
            <person name="Jouanno E."/>
            <person name="Wen M."/>
            <person name="Mejri S."/>
            <person name="Dirks R."/>
            <person name="Jansen H."/>
            <person name="Henkel C."/>
            <person name="Chen W.J."/>
            <person name="Zahm M."/>
            <person name="Cabau C."/>
            <person name="Klopp C."/>
            <person name="Thompson A.W."/>
            <person name="Robinson-Rechavi M."/>
            <person name="Braasch I."/>
            <person name="Lecointre G."/>
            <person name="Bobe J."/>
            <person name="Postlethwait J.H."/>
            <person name="Berthelot C."/>
            <person name="Roest Crollius H."/>
            <person name="Guiguen Y."/>
        </authorList>
    </citation>
    <scope>NUCLEOTIDE SEQUENCE</scope>
    <source>
        <strain evidence="8">NC1722</strain>
    </source>
</reference>
<dbReference type="InterPro" id="IPR011524">
    <property type="entry name" value="SARAH_dom"/>
</dbReference>
<dbReference type="InterPro" id="IPR029071">
    <property type="entry name" value="Ubiquitin-like_domsf"/>
</dbReference>
<evidence type="ECO:0000256" key="4">
    <source>
        <dbReference type="SAM" id="Coils"/>
    </source>
</evidence>
<keyword evidence="2" id="KW-0732">Signal</keyword>
<dbReference type="Gene3D" id="1.20.5.110">
    <property type="match status" value="1"/>
</dbReference>
<comment type="caution">
    <text evidence="8">The sequence shown here is derived from an EMBL/GenBank/DDBJ whole genome shotgun (WGS) entry which is preliminary data.</text>
</comment>